<evidence type="ECO:0000313" key="3">
    <source>
        <dbReference type="EMBL" id="MBE6512612.1"/>
    </source>
</evidence>
<dbReference type="InterPro" id="IPR049288">
    <property type="entry name" value="DUF447_C"/>
</dbReference>
<dbReference type="InterPro" id="IPR007386">
    <property type="entry name" value="DUF447_N"/>
</dbReference>
<dbReference type="EMBL" id="SUTG01000023">
    <property type="protein sequence ID" value="MBE6512612.1"/>
    <property type="molecule type" value="Genomic_DNA"/>
</dbReference>
<dbReference type="Pfam" id="PF04289">
    <property type="entry name" value="DUF447_N"/>
    <property type="match status" value="1"/>
</dbReference>
<name>A0A8T3VMX6_METOL</name>
<dbReference type="SUPFAM" id="SSF50475">
    <property type="entry name" value="FMN-binding split barrel"/>
    <property type="match status" value="1"/>
</dbReference>
<organism evidence="3 4">
    <name type="scientific">Methanobrevibacter olleyae</name>
    <dbReference type="NCBI Taxonomy" id="294671"/>
    <lineage>
        <taxon>Archaea</taxon>
        <taxon>Methanobacteriati</taxon>
        <taxon>Methanobacteriota</taxon>
        <taxon>Methanomada group</taxon>
        <taxon>Methanobacteria</taxon>
        <taxon>Methanobacteriales</taxon>
        <taxon>Methanobacteriaceae</taxon>
        <taxon>Methanobrevibacter</taxon>
    </lineage>
</organism>
<dbReference type="Pfam" id="PF20766">
    <property type="entry name" value="DUF447_C"/>
    <property type="match status" value="1"/>
</dbReference>
<proteinExistence type="predicted"/>
<dbReference type="Gene3D" id="2.30.110.10">
    <property type="entry name" value="Electron Transport, Fmn-binding Protein, Chain A"/>
    <property type="match status" value="1"/>
</dbReference>
<dbReference type="Gene3D" id="1.20.58.290">
    <property type="entry name" value="Hypothetical membrane protein ta0354_69_121"/>
    <property type="match status" value="1"/>
</dbReference>
<evidence type="ECO:0000259" key="2">
    <source>
        <dbReference type="Pfam" id="PF20766"/>
    </source>
</evidence>
<dbReference type="AlphaFoldDB" id="A0A8T3VMX6"/>
<protein>
    <submittedName>
        <fullName evidence="3">DUF447 family protein</fullName>
    </submittedName>
</protein>
<comment type="caution">
    <text evidence="3">The sequence shown here is derived from an EMBL/GenBank/DDBJ whole genome shotgun (WGS) entry which is preliminary data.</text>
</comment>
<evidence type="ECO:0000313" key="4">
    <source>
        <dbReference type="Proteomes" id="UP000732619"/>
    </source>
</evidence>
<sequence>MNQELIINNKHYKREETLESLNMFKGQLYETIVTTQSNEQVKNAAPIGVICKDSNHVVIHLDNCVHTHLNIMENGELIVNITKDPLIFTYSTLGELEEEYYGKFNDFPMIKDSLGFFKTHVVKTIEKKRENDYNDGIGNVVTCEVEDIYISDNNEIVPLNRAMNAVIESLVYYCRFDHKYKDKQDIIWTHMKELNRVCQKVGNEKEKKSMKLIIDKLKENHIYLE</sequence>
<evidence type="ECO:0000259" key="1">
    <source>
        <dbReference type="Pfam" id="PF04289"/>
    </source>
</evidence>
<feature type="domain" description="DUF447" evidence="2">
    <location>
        <begin position="160"/>
        <end position="214"/>
    </location>
</feature>
<gene>
    <name evidence="3" type="ORF">E7Z75_05685</name>
</gene>
<dbReference type="InterPro" id="IPR012349">
    <property type="entry name" value="Split_barrel_FMN-bd"/>
</dbReference>
<accession>A0A8T3VMX6</accession>
<reference evidence="3" key="1">
    <citation type="submission" date="2019-04" db="EMBL/GenBank/DDBJ databases">
        <title>Evolution of Biomass-Degrading Anaerobic Consortia Revealed by Metagenomics.</title>
        <authorList>
            <person name="Peng X."/>
        </authorList>
    </citation>
    <scope>NUCLEOTIDE SEQUENCE</scope>
    <source>
        <strain evidence="3">SIG14</strain>
    </source>
</reference>
<dbReference type="Proteomes" id="UP000732619">
    <property type="component" value="Unassembled WGS sequence"/>
</dbReference>
<feature type="domain" description="DUF447" evidence="1">
    <location>
        <begin position="29"/>
        <end position="128"/>
    </location>
</feature>